<dbReference type="OrthoDB" id="381190at2759"/>
<dbReference type="VEuPathDB" id="FungiDB:AMAG_17667"/>
<accession>A0A0L0RW76</accession>
<organism evidence="1 2">
    <name type="scientific">Allomyces macrogynus (strain ATCC 38327)</name>
    <name type="common">Allomyces javanicus var. macrogynus</name>
    <dbReference type="NCBI Taxonomy" id="578462"/>
    <lineage>
        <taxon>Eukaryota</taxon>
        <taxon>Fungi</taxon>
        <taxon>Fungi incertae sedis</taxon>
        <taxon>Blastocladiomycota</taxon>
        <taxon>Blastocladiomycetes</taxon>
        <taxon>Blastocladiales</taxon>
        <taxon>Blastocladiaceae</taxon>
        <taxon>Allomyces</taxon>
    </lineage>
</organism>
<reference evidence="2" key="2">
    <citation type="submission" date="2009-11" db="EMBL/GenBank/DDBJ databases">
        <title>The Genome Sequence of Allomyces macrogynus strain ATCC 38327.</title>
        <authorList>
            <consortium name="The Broad Institute Genome Sequencing Platform"/>
            <person name="Russ C."/>
            <person name="Cuomo C."/>
            <person name="Shea T."/>
            <person name="Young S.K."/>
            <person name="Zeng Q."/>
            <person name="Koehrsen M."/>
            <person name="Haas B."/>
            <person name="Borodovsky M."/>
            <person name="Guigo R."/>
            <person name="Alvarado L."/>
            <person name="Berlin A."/>
            <person name="Borenstein D."/>
            <person name="Chen Z."/>
            <person name="Engels R."/>
            <person name="Freedman E."/>
            <person name="Gellesch M."/>
            <person name="Goldberg J."/>
            <person name="Griggs A."/>
            <person name="Gujja S."/>
            <person name="Heiman D."/>
            <person name="Hepburn T."/>
            <person name="Howarth C."/>
            <person name="Jen D."/>
            <person name="Larson L."/>
            <person name="Lewis B."/>
            <person name="Mehta T."/>
            <person name="Park D."/>
            <person name="Pearson M."/>
            <person name="Roberts A."/>
            <person name="Saif S."/>
            <person name="Shenoy N."/>
            <person name="Sisk P."/>
            <person name="Stolte C."/>
            <person name="Sykes S."/>
            <person name="Walk T."/>
            <person name="White J."/>
            <person name="Yandava C."/>
            <person name="Burger G."/>
            <person name="Gray M.W."/>
            <person name="Holland P.W.H."/>
            <person name="King N."/>
            <person name="Lang F.B.F."/>
            <person name="Roger A.J."/>
            <person name="Ruiz-Trillo I."/>
            <person name="Lander E."/>
            <person name="Nusbaum C."/>
        </authorList>
    </citation>
    <scope>NUCLEOTIDE SEQUENCE [LARGE SCALE GENOMIC DNA]</scope>
    <source>
        <strain evidence="2">ATCC 38327</strain>
    </source>
</reference>
<name>A0A0L0RW76_ALLM3</name>
<dbReference type="Proteomes" id="UP000054350">
    <property type="component" value="Unassembled WGS sequence"/>
</dbReference>
<dbReference type="AlphaFoldDB" id="A0A0L0RW76"/>
<reference evidence="1 2" key="1">
    <citation type="submission" date="2009-11" db="EMBL/GenBank/DDBJ databases">
        <title>Annotation of Allomyces macrogynus ATCC 38327.</title>
        <authorList>
            <consortium name="The Broad Institute Genome Sequencing Platform"/>
            <person name="Russ C."/>
            <person name="Cuomo C."/>
            <person name="Burger G."/>
            <person name="Gray M.W."/>
            <person name="Holland P.W.H."/>
            <person name="King N."/>
            <person name="Lang F.B.F."/>
            <person name="Roger A.J."/>
            <person name="Ruiz-Trillo I."/>
            <person name="Young S.K."/>
            <person name="Zeng Q."/>
            <person name="Gargeya S."/>
            <person name="Fitzgerald M."/>
            <person name="Haas B."/>
            <person name="Abouelleil A."/>
            <person name="Alvarado L."/>
            <person name="Arachchi H.M."/>
            <person name="Berlin A."/>
            <person name="Chapman S.B."/>
            <person name="Gearin G."/>
            <person name="Goldberg J."/>
            <person name="Griggs A."/>
            <person name="Gujja S."/>
            <person name="Hansen M."/>
            <person name="Heiman D."/>
            <person name="Howarth C."/>
            <person name="Larimer J."/>
            <person name="Lui A."/>
            <person name="MacDonald P.J.P."/>
            <person name="McCowen C."/>
            <person name="Montmayeur A."/>
            <person name="Murphy C."/>
            <person name="Neiman D."/>
            <person name="Pearson M."/>
            <person name="Priest M."/>
            <person name="Roberts A."/>
            <person name="Saif S."/>
            <person name="Shea T."/>
            <person name="Sisk P."/>
            <person name="Stolte C."/>
            <person name="Sykes S."/>
            <person name="Wortman J."/>
            <person name="Nusbaum C."/>
            <person name="Birren B."/>
        </authorList>
    </citation>
    <scope>NUCLEOTIDE SEQUENCE [LARGE SCALE GENOMIC DNA]</scope>
    <source>
        <strain evidence="1 2">ATCC 38327</strain>
    </source>
</reference>
<protein>
    <submittedName>
        <fullName evidence="1">Uncharacterized protein</fullName>
    </submittedName>
</protein>
<evidence type="ECO:0000313" key="2">
    <source>
        <dbReference type="Proteomes" id="UP000054350"/>
    </source>
</evidence>
<gene>
    <name evidence="1" type="ORF">AMAG_17667</name>
</gene>
<proteinExistence type="predicted"/>
<sequence>METLGTLLAKLESGKTKAPQDAIKVLDQTWSRHFRDVGLQHIEIRKLVGSDWLADVATDATRLTKSASLLRAMVESIADWCVQASHLRNHPQMDVLQDVAKALNRLVTHQVVEHVVPLLEWKGELFRPVASAYTRILELIATTPVLRHNLVGSHVDLIVGLCIWHLAPPPTEDGHSPTVSYRKTAAGKIFPKSQVTATPQEISLAKVFSCMLLCLRRPLVDEWPRLADFVFRFFASSPNESTAHSVLVSSIDILLLRDTKTVAMRREVITFFNIANWAVFGGSLVTDDLADARREMRPCFDVLWTKTVLELEKNTLAPWCLLSRTDETAAMANQRRALTAWDSLLAVAETTVRLRQLEMLPRAELPIDAPDGAPNKRPRRMNFVESFHDVCHSGKRPNQISKPFFAQIIALTTMRYPTTWTPIERASALAALTEMLRSDVPDVSFWACVALAALVGSVRHLARGDVEAEVHRWTTINNLLLRRNFGDLAEPTYFLLTYLFAHRADLAWDVAVFEPAQIFAGDHVVLGAWPFRFAHAVVQASQFAWSTMEWTAGALKWLFADPGRIVSAATDDPRAVVAFIELVSGGFARAQQTAHRAWWPVALPADDFIVEHEFRRFVRVRQCQFEGSLEHLSDDHQPIKAVQGSAYFLLAAAFDQVVSGMVETCKAVATNAPTPDAPTQLAVLHAALHVLQHGLDVSLVDRDALEENALFVEVNALLTRWVERFEAVSNETAIADVQTVQTLVELARILGSCGLRNNVDALADLRRDLAHVHPCPLIFESTVIMSVLETRLIKKLQAMMVAANQHDWAVTKASRNSSPDCGSDDDDDDFASSTRATKSLNSLLFDAHCSTYLPELDVPYYVLHAASTVATLLLHQDLVHGGEGADLDEDDAMSARLVGHFGCLIGPPAPSPAPLVRLIEARPSLLRRDGALTLFDAVYDTLELAQNDPSDLLGDIELLVEFTAKLPLRSFLHTDLMTGTLYLFSVVLRERTTLRTIKLARMHNVLASLFNDGNGAVCLDTIKSLGVLVALAHTPAELKDLITRTQPRDHVDGERADRPLARLMYYTQLAITCEYLRTDALVEVYQLLHGDCADLAEPIVETIVHAASKGSDAFVEDNLVAVLAKWAARG</sequence>
<evidence type="ECO:0000313" key="1">
    <source>
        <dbReference type="EMBL" id="KNE54394.1"/>
    </source>
</evidence>
<dbReference type="EMBL" id="GG745328">
    <property type="protein sequence ID" value="KNE54394.1"/>
    <property type="molecule type" value="Genomic_DNA"/>
</dbReference>
<keyword evidence="2" id="KW-1185">Reference proteome</keyword>